<feature type="transmembrane region" description="Helical" evidence="7">
    <location>
        <begin position="178"/>
        <end position="202"/>
    </location>
</feature>
<evidence type="ECO:0000256" key="4">
    <source>
        <dbReference type="ARBA" id="ARBA00023136"/>
    </source>
</evidence>
<dbReference type="InterPro" id="IPR003945">
    <property type="entry name" value="NU5C-like"/>
</dbReference>
<feature type="transmembrane region" description="Helical" evidence="7">
    <location>
        <begin position="255"/>
        <end position="272"/>
    </location>
</feature>
<comment type="caution">
    <text evidence="10">The sequence shown here is derived from an EMBL/GenBank/DDBJ whole genome shotgun (WGS) entry which is preliminary data.</text>
</comment>
<feature type="transmembrane region" description="Helical" evidence="7">
    <location>
        <begin position="583"/>
        <end position="604"/>
    </location>
</feature>
<dbReference type="Pfam" id="PF00662">
    <property type="entry name" value="Proton_antipo_N"/>
    <property type="match status" value="1"/>
</dbReference>
<keyword evidence="4 7" id="KW-0472">Membrane</keyword>
<evidence type="ECO:0000256" key="7">
    <source>
        <dbReference type="SAM" id="Phobius"/>
    </source>
</evidence>
<dbReference type="Proteomes" id="UP000253918">
    <property type="component" value="Unassembled WGS sequence"/>
</dbReference>
<keyword evidence="3 7" id="KW-1133">Transmembrane helix</keyword>
<keyword evidence="2 5" id="KW-0812">Transmembrane</keyword>
<proteinExistence type="predicted"/>
<dbReference type="OrthoDB" id="9811798at2"/>
<evidence type="ECO:0000313" key="11">
    <source>
        <dbReference type="Proteomes" id="UP000253918"/>
    </source>
</evidence>
<feature type="compositionally biased region" description="Basic and acidic residues" evidence="6">
    <location>
        <begin position="487"/>
        <end position="496"/>
    </location>
</feature>
<gene>
    <name evidence="10" type="ORF">DVW87_08700</name>
</gene>
<feature type="transmembrane region" description="Helical" evidence="7">
    <location>
        <begin position="380"/>
        <end position="401"/>
    </location>
</feature>
<dbReference type="PANTHER" id="PTHR42829">
    <property type="entry name" value="NADH-UBIQUINONE OXIDOREDUCTASE CHAIN 5"/>
    <property type="match status" value="1"/>
</dbReference>
<evidence type="ECO:0000256" key="6">
    <source>
        <dbReference type="SAM" id="MobiDB-lite"/>
    </source>
</evidence>
<feature type="transmembrane region" description="Helical" evidence="7">
    <location>
        <begin position="214"/>
        <end position="234"/>
    </location>
</feature>
<evidence type="ECO:0000256" key="2">
    <source>
        <dbReference type="ARBA" id="ARBA00022692"/>
    </source>
</evidence>
<comment type="subcellular location">
    <subcellularLocation>
        <location evidence="1">Endomembrane system</location>
        <topology evidence="1">Multi-pass membrane protein</topology>
    </subcellularLocation>
    <subcellularLocation>
        <location evidence="5">Membrane</location>
        <topology evidence="5">Multi-pass membrane protein</topology>
    </subcellularLocation>
</comment>
<evidence type="ECO:0000313" key="10">
    <source>
        <dbReference type="EMBL" id="RDE05335.1"/>
    </source>
</evidence>
<dbReference type="Gene3D" id="1.20.5.2700">
    <property type="match status" value="1"/>
</dbReference>
<feature type="domain" description="NADH:quinone oxidoreductase/Mrp antiporter transmembrane" evidence="8">
    <location>
        <begin position="132"/>
        <end position="441"/>
    </location>
</feature>
<keyword evidence="11" id="KW-1185">Reference proteome</keyword>
<feature type="region of interest" description="Disordered" evidence="6">
    <location>
        <begin position="487"/>
        <end position="521"/>
    </location>
</feature>
<feature type="transmembrane region" description="Helical" evidence="7">
    <location>
        <begin position="82"/>
        <end position="103"/>
    </location>
</feature>
<name>A0A369VUK4_9SPHN</name>
<dbReference type="GO" id="GO:0042773">
    <property type="term" value="P:ATP synthesis coupled electron transport"/>
    <property type="evidence" value="ECO:0007669"/>
    <property type="project" value="InterPro"/>
</dbReference>
<accession>A0A369VUK4</accession>
<protein>
    <submittedName>
        <fullName evidence="10">NADH-quinone oxidoreductase subunit L</fullName>
    </submittedName>
</protein>
<organism evidence="10 11">
    <name type="scientific">Sphingomonas aracearum</name>
    <dbReference type="NCBI Taxonomy" id="2283317"/>
    <lineage>
        <taxon>Bacteria</taxon>
        <taxon>Pseudomonadati</taxon>
        <taxon>Pseudomonadota</taxon>
        <taxon>Alphaproteobacteria</taxon>
        <taxon>Sphingomonadales</taxon>
        <taxon>Sphingomonadaceae</taxon>
        <taxon>Sphingomonas</taxon>
    </lineage>
</organism>
<dbReference type="InterPro" id="IPR001750">
    <property type="entry name" value="ND/Mrp_TM"/>
</dbReference>
<dbReference type="GO" id="GO:0003954">
    <property type="term" value="F:NADH dehydrogenase activity"/>
    <property type="evidence" value="ECO:0007669"/>
    <property type="project" value="TreeGrafter"/>
</dbReference>
<feature type="domain" description="NADH-Ubiquinone oxidoreductase (complex I) chain 5 N-terminal" evidence="9">
    <location>
        <begin position="66"/>
        <end position="116"/>
    </location>
</feature>
<dbReference type="PANTHER" id="PTHR42829:SF2">
    <property type="entry name" value="NADH-UBIQUINONE OXIDOREDUCTASE CHAIN 5"/>
    <property type="match status" value="1"/>
</dbReference>
<feature type="transmembrane region" description="Helical" evidence="7">
    <location>
        <begin position="341"/>
        <end position="359"/>
    </location>
</feature>
<evidence type="ECO:0000256" key="1">
    <source>
        <dbReference type="ARBA" id="ARBA00004127"/>
    </source>
</evidence>
<dbReference type="GO" id="GO:0008137">
    <property type="term" value="F:NADH dehydrogenase (ubiquinone) activity"/>
    <property type="evidence" value="ECO:0007669"/>
    <property type="project" value="InterPro"/>
</dbReference>
<feature type="transmembrane region" description="Helical" evidence="7">
    <location>
        <begin position="138"/>
        <end position="157"/>
    </location>
</feature>
<dbReference type="InterPro" id="IPR001516">
    <property type="entry name" value="Proton_antipo_N"/>
</dbReference>
<dbReference type="Pfam" id="PF00361">
    <property type="entry name" value="Proton_antipo_M"/>
    <property type="match status" value="1"/>
</dbReference>
<feature type="transmembrane region" description="Helical" evidence="7">
    <location>
        <begin position="533"/>
        <end position="555"/>
    </location>
</feature>
<dbReference type="PRINTS" id="PR01435">
    <property type="entry name" value="NPOXDRDTASE5"/>
</dbReference>
<dbReference type="RefSeq" id="WP_114687406.1">
    <property type="nucleotide sequence ID" value="NZ_QQNB01000002.1"/>
</dbReference>
<dbReference type="EMBL" id="QQNB01000002">
    <property type="protein sequence ID" value="RDE05335.1"/>
    <property type="molecule type" value="Genomic_DNA"/>
</dbReference>
<sequence length="707" mass="76130">MTSILFIVFLPLLAAVVAGFANKSFGTVLPKVVTTGALFVSCALSWPIFLQYLGGGQEVLTPVLTWMNSGEFTSSWTLRVDALTAVMLVVVTSVSALVHLYSWSYMSDDPDQPRFFAYLSLFTFAMLMLVTADNLLQMFFGWEGVGLASYLLIGFWFRKPTANAAAMKAFVVNRVGDLGFMLGIFGTFLVFGTISIPAILAAAPGMAGSTIGFLGYRFDTMTVLCLLLFVGAMGKSAQLGLHTWLPDAMEGPTPVSALIHAATMVTAGVFMVCRLSPMFETSPAALSVVTAIGAATCFFAATCGLVQTDIKRVIAYSTCSQLGYMFFAAGTGAYGAAMFHLFTHAFFKALLFLGAGSVIHAMHHEQDMRYYGGLRKEIPVTFWGMMAGTLAITGVGIPAIFGNTLAIGFAGFHSKDAIIEASWASGALGASIVGMLVALLTSFYSWRLMFLTFWGAPRWANSEHIQHAVHDAHGHDHAHDAGHHVGADAAHAHHGEDAEEGAGATPSAHAPGAAELRDGTGGYHPHESPWPMLVPLVLLSIGAVLAGFVFHNAFIEPTAGETYWHGAIAFREHLMHAMHEVPLAVKLSATIAMLLGLWSAWLAYIRQPQLPAAVAEQAGVIYTFLLHKWYFDELYDLLFVRPAMAIGRLFWHRGDEKTIDRFGPNGSAAVVALGSRVAARIQSGYVYTYAFVMLIGLTAAVTWAMTR</sequence>
<feature type="transmembrane region" description="Helical" evidence="7">
    <location>
        <begin position="421"/>
        <end position="444"/>
    </location>
</feature>
<feature type="transmembrane region" description="Helical" evidence="7">
    <location>
        <begin position="284"/>
        <end position="306"/>
    </location>
</feature>
<dbReference type="InterPro" id="IPR018393">
    <property type="entry name" value="NADHpl_OxRdtase_5_subgr"/>
</dbReference>
<dbReference type="AlphaFoldDB" id="A0A369VUK4"/>
<dbReference type="NCBIfam" id="NF005141">
    <property type="entry name" value="PRK06590.1"/>
    <property type="match status" value="1"/>
</dbReference>
<dbReference type="GO" id="GO:0012505">
    <property type="term" value="C:endomembrane system"/>
    <property type="evidence" value="ECO:0007669"/>
    <property type="project" value="UniProtKB-SubCell"/>
</dbReference>
<dbReference type="GO" id="GO:0015990">
    <property type="term" value="P:electron transport coupled proton transport"/>
    <property type="evidence" value="ECO:0007669"/>
    <property type="project" value="TreeGrafter"/>
</dbReference>
<reference evidence="10 11" key="1">
    <citation type="submission" date="2018-07" db="EMBL/GenBank/DDBJ databases">
        <title>a novel species of Sphingomonas isolated from the rhizosphere soil of Araceae plant.</title>
        <authorList>
            <person name="Zhiyong W."/>
            <person name="Qinglan Z."/>
            <person name="Zhiwei F."/>
            <person name="Ding X."/>
            <person name="Gejiao W."/>
            <person name="Shixue Z."/>
        </authorList>
    </citation>
    <scope>NUCLEOTIDE SEQUENCE [LARGE SCALE GENOMIC DNA]</scope>
    <source>
        <strain evidence="10 11">WZY 27</strain>
    </source>
</reference>
<evidence type="ECO:0000256" key="3">
    <source>
        <dbReference type="ARBA" id="ARBA00022989"/>
    </source>
</evidence>
<dbReference type="NCBIfam" id="TIGR01974">
    <property type="entry name" value="NDH_I_L"/>
    <property type="match status" value="1"/>
</dbReference>
<evidence type="ECO:0000259" key="9">
    <source>
        <dbReference type="Pfam" id="PF00662"/>
    </source>
</evidence>
<feature type="transmembrane region" description="Helical" evidence="7">
    <location>
        <begin position="313"/>
        <end position="335"/>
    </location>
</feature>
<evidence type="ECO:0000259" key="8">
    <source>
        <dbReference type="Pfam" id="PF00361"/>
    </source>
</evidence>
<dbReference type="PRINTS" id="PR01434">
    <property type="entry name" value="NADHDHGNASE5"/>
</dbReference>
<dbReference type="GO" id="GO:0016020">
    <property type="term" value="C:membrane"/>
    <property type="evidence" value="ECO:0007669"/>
    <property type="project" value="UniProtKB-SubCell"/>
</dbReference>
<evidence type="ECO:0000256" key="5">
    <source>
        <dbReference type="RuleBase" id="RU000320"/>
    </source>
</evidence>
<feature type="transmembrane region" description="Helical" evidence="7">
    <location>
        <begin position="686"/>
        <end position="705"/>
    </location>
</feature>
<feature type="transmembrane region" description="Helical" evidence="7">
    <location>
        <begin position="115"/>
        <end position="132"/>
    </location>
</feature>